<reference evidence="2" key="1">
    <citation type="journal article" date="2008" name="Nature">
        <title>The amphioxus genome and the evolution of the chordate karyotype.</title>
        <authorList>
            <consortium name="US DOE Joint Genome Institute (JGI-PGF)"/>
            <person name="Putnam N.H."/>
            <person name="Butts T."/>
            <person name="Ferrier D.E.K."/>
            <person name="Furlong R.F."/>
            <person name="Hellsten U."/>
            <person name="Kawashima T."/>
            <person name="Robinson-Rechavi M."/>
            <person name="Shoguchi E."/>
            <person name="Terry A."/>
            <person name="Yu J.-K."/>
            <person name="Benito-Gutierrez E.L."/>
            <person name="Dubchak I."/>
            <person name="Garcia-Fernandez J."/>
            <person name="Gibson-Brown J.J."/>
            <person name="Grigoriev I.V."/>
            <person name="Horton A.C."/>
            <person name="de Jong P.J."/>
            <person name="Jurka J."/>
            <person name="Kapitonov V.V."/>
            <person name="Kohara Y."/>
            <person name="Kuroki Y."/>
            <person name="Lindquist E."/>
            <person name="Lucas S."/>
            <person name="Osoegawa K."/>
            <person name="Pennacchio L.A."/>
            <person name="Salamov A.A."/>
            <person name="Satou Y."/>
            <person name="Sauka-Spengler T."/>
            <person name="Schmutz J."/>
            <person name="Shin-I T."/>
            <person name="Toyoda A."/>
            <person name="Bronner-Fraser M."/>
            <person name="Fujiyama A."/>
            <person name="Holland L.Z."/>
            <person name="Holland P.W.H."/>
            <person name="Satoh N."/>
            <person name="Rokhsar D.S."/>
        </authorList>
    </citation>
    <scope>NUCLEOTIDE SEQUENCE [LARGE SCALE GENOMIC DNA]</scope>
    <source>
        <strain evidence="2">S238N-H82</strain>
        <tissue evidence="2">Testes</tissue>
    </source>
</reference>
<feature type="region of interest" description="Disordered" evidence="1">
    <location>
        <begin position="1"/>
        <end position="20"/>
    </location>
</feature>
<dbReference type="InParanoid" id="C3ZGE6"/>
<feature type="compositionally biased region" description="Basic and acidic residues" evidence="1">
    <location>
        <begin position="774"/>
        <end position="787"/>
    </location>
</feature>
<dbReference type="AlphaFoldDB" id="C3ZGE6"/>
<organism>
    <name type="scientific">Branchiostoma floridae</name>
    <name type="common">Florida lancelet</name>
    <name type="synonym">Amphioxus</name>
    <dbReference type="NCBI Taxonomy" id="7739"/>
    <lineage>
        <taxon>Eukaryota</taxon>
        <taxon>Metazoa</taxon>
        <taxon>Chordata</taxon>
        <taxon>Cephalochordata</taxon>
        <taxon>Leptocardii</taxon>
        <taxon>Amphioxiformes</taxon>
        <taxon>Branchiostomatidae</taxon>
        <taxon>Branchiostoma</taxon>
    </lineage>
</organism>
<sequence length="820" mass="88690">MSCRSPLWPTSGHASDVTRPVQRNRALASPRGSAGPSCHRRIVLARMASPGLPLTRLQSGGAKVTHRPPKASPLPGAKPVGPAKQGKVTGQARLFTVRKSCPLSHGPCRPVPDWPAIGRNPSGSAEGWLTPNRHPVKHFFEKRSTGWVPEPGDLITAGYPDPTRSTPTKIGGVPTGEPACRALPSGLAQRAGHCPRRRAPGLSVGNGPDQHWRSSYRRARLPGITEQPCSACRPLPPPACPRALRRQRARPTLEEFLPASPPAGHYRAALLGVPATAPAGVPPGSPSATGPTNIGGVLTGEPAYRALPSGLARRAGHCPRWRAPGLSVGNGPDQHWRSSCRRARLPGITERPCSACRPLPPPACPRALRRPRARRTLEEFLPASPPTGHYRAALLGVPATAPAGVCPRSWSATGSTNIGGVLTGEERLPGITERPCSACRPLPPPACVRGLGRQRARPTLEESLPARNACRVLPSGLARRAGHCPRRRVSEVLVGNGPDQHWRSPYRRARLPGITERPCSACRPLPPPACPRALRRQRARPTLEEFLPASPTERGGPRPILNALRHACNTVRAGTVHSGPVCRYFVRQCGHMDLPDTAASFSRALTARELHHRDRSRLEPETQTARPRLTARPVQSPLAPPEREKSPDHPDFSLRGRVPRTPTVTVEPSRTRQPPAETPAVLLPPYHSYTWPILNVLRHACNTVRVGTVHSGPVCRYFVCQCGHMDLPDTAASFSRALTARELHHRDRSRLGPETQTARPRLTARPVQSPLAPPEREKSPDHPDFSLRGRVPRTPTVTADPSRTRQPPAETRQGPTTAVP</sequence>
<feature type="compositionally biased region" description="Polar residues" evidence="1">
    <location>
        <begin position="662"/>
        <end position="672"/>
    </location>
</feature>
<proteinExistence type="predicted"/>
<evidence type="ECO:0000313" key="2">
    <source>
        <dbReference type="EMBL" id="EEN48390.1"/>
    </source>
</evidence>
<feature type="region of interest" description="Disordered" evidence="1">
    <location>
        <begin position="53"/>
        <end position="86"/>
    </location>
</feature>
<dbReference type="EMBL" id="GG666617">
    <property type="protein sequence ID" value="EEN48390.1"/>
    <property type="molecule type" value="Genomic_DNA"/>
</dbReference>
<protein>
    <submittedName>
        <fullName evidence="2">Uncharacterized protein</fullName>
    </submittedName>
</protein>
<feature type="compositionally biased region" description="Basic and acidic residues" evidence="1">
    <location>
        <begin position="641"/>
        <end position="654"/>
    </location>
</feature>
<feature type="region of interest" description="Disordered" evidence="1">
    <location>
        <begin position="611"/>
        <end position="679"/>
    </location>
</feature>
<gene>
    <name evidence="2" type="ORF">BRAFLDRAFT_67240</name>
</gene>
<accession>C3ZGE6</accession>
<feature type="compositionally biased region" description="Basic and acidic residues" evidence="1">
    <location>
        <begin position="611"/>
        <end position="620"/>
    </location>
</feature>
<name>C3ZGE6_BRAFL</name>
<feature type="compositionally biased region" description="Polar residues" evidence="1">
    <location>
        <begin position="795"/>
        <end position="805"/>
    </location>
</feature>
<evidence type="ECO:0000256" key="1">
    <source>
        <dbReference type="SAM" id="MobiDB-lite"/>
    </source>
</evidence>
<feature type="region of interest" description="Disordered" evidence="1">
    <location>
        <begin position="744"/>
        <end position="820"/>
    </location>
</feature>
<feature type="region of interest" description="Disordered" evidence="1">
    <location>
        <begin position="191"/>
        <end position="213"/>
    </location>
</feature>